<evidence type="ECO:0000256" key="2">
    <source>
        <dbReference type="ARBA" id="ARBA00007891"/>
    </source>
</evidence>
<dbReference type="InterPro" id="IPR019150">
    <property type="entry name" value="Vesicle_transport_protein_Use1"/>
</dbReference>
<evidence type="ECO:0000256" key="6">
    <source>
        <dbReference type="ARBA" id="ARBA00022824"/>
    </source>
</evidence>
<evidence type="ECO:0000256" key="3">
    <source>
        <dbReference type="ARBA" id="ARBA00015843"/>
    </source>
</evidence>
<comment type="subcellular location">
    <subcellularLocation>
        <location evidence="1">Endoplasmic reticulum membrane</location>
        <topology evidence="1">Single-pass type IV membrane protein</topology>
    </subcellularLocation>
</comment>
<keyword evidence="10" id="KW-0472">Membrane</keyword>
<keyword evidence="14" id="KW-1185">Reference proteome</keyword>
<evidence type="ECO:0000256" key="12">
    <source>
        <dbReference type="SAM" id="Coils"/>
    </source>
</evidence>
<dbReference type="GO" id="GO:0005789">
    <property type="term" value="C:endoplasmic reticulum membrane"/>
    <property type="evidence" value="ECO:0007669"/>
    <property type="project" value="UniProtKB-SubCell"/>
</dbReference>
<sequence length="176" mass="20396">MLTTSELSFLRLLERTKKLAREDLIANVWKVNAAVIYLENLFNRLQDEKRLNVQQRHVDAVWERAKPTQASSRCGKLRELISFLSTLSFPMDAYLGVAPQQTEIASEVRLRNRTVYRADLRKQLLGEQAKRREEMSDDLMKHEEKQESLANELLSLTKSLKHNMSIAGNVLKDDNK</sequence>
<evidence type="ECO:0000313" key="14">
    <source>
        <dbReference type="Proteomes" id="UP000270094"/>
    </source>
</evidence>
<gene>
    <name evidence="13" type="ORF">SVUK_LOCUS4169</name>
</gene>
<dbReference type="Pfam" id="PF09753">
    <property type="entry name" value="Use1"/>
    <property type="match status" value="1"/>
</dbReference>
<feature type="non-terminal residue" evidence="13">
    <location>
        <position position="176"/>
    </location>
</feature>
<dbReference type="AlphaFoldDB" id="A0A3P7I6Z6"/>
<name>A0A3P7I6Z6_STRVU</name>
<organism evidence="13 14">
    <name type="scientific">Strongylus vulgaris</name>
    <name type="common">Blood worm</name>
    <dbReference type="NCBI Taxonomy" id="40348"/>
    <lineage>
        <taxon>Eukaryota</taxon>
        <taxon>Metazoa</taxon>
        <taxon>Ecdysozoa</taxon>
        <taxon>Nematoda</taxon>
        <taxon>Chromadorea</taxon>
        <taxon>Rhabditida</taxon>
        <taxon>Rhabditina</taxon>
        <taxon>Rhabditomorpha</taxon>
        <taxon>Strongyloidea</taxon>
        <taxon>Strongylidae</taxon>
        <taxon>Strongylus</taxon>
    </lineage>
</organism>
<evidence type="ECO:0000256" key="10">
    <source>
        <dbReference type="ARBA" id="ARBA00023136"/>
    </source>
</evidence>
<keyword evidence="9" id="KW-1133">Transmembrane helix</keyword>
<dbReference type="GO" id="GO:0015031">
    <property type="term" value="P:protein transport"/>
    <property type="evidence" value="ECO:0007669"/>
    <property type="project" value="UniProtKB-KW"/>
</dbReference>
<keyword evidence="4" id="KW-0813">Transport</keyword>
<proteinExistence type="inferred from homology"/>
<accession>A0A3P7I6Z6</accession>
<dbReference type="Proteomes" id="UP000270094">
    <property type="component" value="Unassembled WGS sequence"/>
</dbReference>
<reference evidence="13 14" key="1">
    <citation type="submission" date="2018-11" db="EMBL/GenBank/DDBJ databases">
        <authorList>
            <consortium name="Pathogen Informatics"/>
        </authorList>
    </citation>
    <scope>NUCLEOTIDE SEQUENCE [LARGE SCALE GENOMIC DNA]</scope>
</reference>
<keyword evidence="6" id="KW-0256">Endoplasmic reticulum</keyword>
<evidence type="ECO:0000313" key="13">
    <source>
        <dbReference type="EMBL" id="VDM69171.1"/>
    </source>
</evidence>
<evidence type="ECO:0000256" key="8">
    <source>
        <dbReference type="ARBA" id="ARBA00022927"/>
    </source>
</evidence>
<keyword evidence="7" id="KW-0931">ER-Golgi transport</keyword>
<keyword evidence="8" id="KW-0653">Protein transport</keyword>
<dbReference type="EMBL" id="UYYB01011314">
    <property type="protein sequence ID" value="VDM69171.1"/>
    <property type="molecule type" value="Genomic_DNA"/>
</dbReference>
<dbReference type="GO" id="GO:0016192">
    <property type="term" value="P:vesicle-mediated transport"/>
    <property type="evidence" value="ECO:0007669"/>
    <property type="project" value="UniProtKB-KW"/>
</dbReference>
<dbReference type="OrthoDB" id="4506189at2759"/>
<feature type="coiled-coil region" evidence="12">
    <location>
        <begin position="125"/>
        <end position="159"/>
    </location>
</feature>
<evidence type="ECO:0000256" key="5">
    <source>
        <dbReference type="ARBA" id="ARBA00022692"/>
    </source>
</evidence>
<evidence type="ECO:0000256" key="9">
    <source>
        <dbReference type="ARBA" id="ARBA00022989"/>
    </source>
</evidence>
<protein>
    <recommendedName>
        <fullName evidence="3">Vesicle transport protein USE1</fullName>
    </recommendedName>
    <alternativeName>
        <fullName evidence="11">USE1-like protein</fullName>
    </alternativeName>
</protein>
<evidence type="ECO:0000256" key="4">
    <source>
        <dbReference type="ARBA" id="ARBA00022448"/>
    </source>
</evidence>
<comment type="similarity">
    <text evidence="2">Belongs to the USE1 family.</text>
</comment>
<evidence type="ECO:0000256" key="11">
    <source>
        <dbReference type="ARBA" id="ARBA00032711"/>
    </source>
</evidence>
<evidence type="ECO:0000256" key="7">
    <source>
        <dbReference type="ARBA" id="ARBA00022892"/>
    </source>
</evidence>
<keyword evidence="5" id="KW-0812">Transmembrane</keyword>
<keyword evidence="12" id="KW-0175">Coiled coil</keyword>
<evidence type="ECO:0000256" key="1">
    <source>
        <dbReference type="ARBA" id="ARBA00004163"/>
    </source>
</evidence>